<feature type="region of interest" description="Disordered" evidence="1">
    <location>
        <begin position="912"/>
        <end position="970"/>
    </location>
</feature>
<organism evidence="4 5">
    <name type="scientific">Carpediemonas membranifera</name>
    <dbReference type="NCBI Taxonomy" id="201153"/>
    <lineage>
        <taxon>Eukaryota</taxon>
        <taxon>Metamonada</taxon>
        <taxon>Carpediemonas-like organisms</taxon>
        <taxon>Carpediemonas</taxon>
    </lineage>
</organism>
<evidence type="ECO:0000313" key="5">
    <source>
        <dbReference type="Proteomes" id="UP000717585"/>
    </source>
</evidence>
<dbReference type="EMBL" id="JAHDYR010000038">
    <property type="protein sequence ID" value="KAG9392188.1"/>
    <property type="molecule type" value="Genomic_DNA"/>
</dbReference>
<feature type="domain" description="Guanylate cyclase" evidence="3">
    <location>
        <begin position="329"/>
        <end position="450"/>
    </location>
</feature>
<feature type="compositionally biased region" description="Polar residues" evidence="1">
    <location>
        <begin position="767"/>
        <end position="782"/>
    </location>
</feature>
<protein>
    <submittedName>
        <fullName evidence="4">Adenylate and Guanylate cyclase catalytic domain</fullName>
    </submittedName>
</protein>
<keyword evidence="2" id="KW-1133">Transmembrane helix</keyword>
<evidence type="ECO:0000259" key="3">
    <source>
        <dbReference type="PROSITE" id="PS50125"/>
    </source>
</evidence>
<feature type="transmembrane region" description="Helical" evidence="2">
    <location>
        <begin position="148"/>
        <end position="171"/>
    </location>
</feature>
<sequence>MQPPHPPPISSSVSFDLKSGSFGDEEDNTVATVSAATTVRSLRVSPTRSSKLAVLDSTAALRQKITSQVEGLNSGLQSLVDILNKHRQRDPDVSHILLRIHDHAMCVEYAKKWGSPAWWRLVLGLYSISLLQLFVACFTDQYSVNLPYWLLSLSHMLVVASCHACLLFPAVRTHLGSFILILSCMAYWIDTIFSIIFAGLGLVPLISVPFHIIDLMFYCLAVTVPFFEQLAGNVIITLTMISSWAISLGFSFVDKTSLMNAIPAMLVVAVFQCSTLAVTYSVERRKKLAFINGTLAQELGGITDSVLRSLVPFHGTTKIMDGSASEHHAVATVGVINLDVLMHNNHPTMMVRYLEAAMVALDQLALDMGVEKINTFGTTYMVATVGDRAPQRVSSFIIAAGTIIGSATRVGSTTWRGAVASGAMQLGVVGQTAAHVEVLGPAVSLTMLLLKQAIPGTVASTSDFECELCNAADMGELEAKNPAFKGTKWVRRTPIPAATRLLIRRLMEANPKLEDAVGEIKLSSPVTTPSYLTDMLHISTDGSVADGAESGNSTDQARASGSVWAGGQENSFQQFLNGTSPIDIPKPDMTFSFLKSRDCDSDGSRAHARTWSSSTAALERLGTVDSSGNDVNSSSPMAITVLPEKTENTDSLSDTTPTESESPGTLTDHEPYSTAQSPDSPDSPDLDVSDSFDPSFAVFQGLLDITSDQDSLDDEDNDSFPAPSVPGRDDSMEDAEGLDELRLNQVRFNLQSSTHLEMTEITEMSSGSYTVQSISRPTSRQVTPRRVKGSSNTSSKQSVVPPSDPKAQKLASLTASVSSSLSAGLSTQYSSDTPVFPQAKPLPPVLHVGVYNSGGPVLPPLPLGRRGRSQASSPGFESRSMEHSFSRTSVEDEDTVLCGARNVVTNVAHVAHSPRRRSTVKESSFTSPFASPRDDTAPRSCQSQTSVGGTGGLKSGTNSSSTMGSLGHESRARHVIADVRELMSLTDSTRRAKAEAEARQSPRALLTVRAGKALAWAFDGVPLALSDKEFLNYWHRDSLVSHTGAVVFSLILLLAHTIVGLSVPLYSFDVLSKAESGAAYWPYVIHIAGSCLIVLEMTTKIVFITRTHSLRSSAFVALANTAMLNLFVITIMLQYFLAIAYDDAKPNTVPIAVYLVAVALFIQYSSIVPAVGCSVLRISMTASLVTFLAELTVLCLLGLTAPLDHWYLPPLLIFIPLLASLNRGGGGTSEALRTLHIRRVNRINDLISAIFPDHLLDRIFDKDPALTGASSSHTGSDFLRHSSMSLYGRSSNAVSSFDAVNACTVTIVDFASFSSVIEMTNGDLSFKILNYIIDMTDRRAEEFGLVKIKTMGDRAMYVSGLFDGETNHALLSCRAAIAILRDIEAFNATDLPSLKLAARVGIASGSAFGSVFGSYRFSYDVLGSAVTKATQLEGLCDVGSVYISTSTAMQLGSRFNLQKAERGFLLSL</sequence>
<dbReference type="PANTHER" id="PTHR45655:SF13">
    <property type="entry name" value="SOLUBLE GUANYLATE CYCLASE GCY-32-RELATED"/>
    <property type="match status" value="1"/>
</dbReference>
<feature type="region of interest" description="Disordered" evidence="1">
    <location>
        <begin position="859"/>
        <end position="888"/>
    </location>
</feature>
<dbReference type="GO" id="GO:0070482">
    <property type="term" value="P:response to oxygen levels"/>
    <property type="evidence" value="ECO:0007669"/>
    <property type="project" value="TreeGrafter"/>
</dbReference>
<feature type="transmembrane region" description="Helical" evidence="2">
    <location>
        <begin position="117"/>
        <end position="136"/>
    </location>
</feature>
<feature type="transmembrane region" description="Helical" evidence="2">
    <location>
        <begin position="1045"/>
        <end position="1068"/>
    </location>
</feature>
<dbReference type="CDD" id="cd07302">
    <property type="entry name" value="CHD"/>
    <property type="match status" value="1"/>
</dbReference>
<keyword evidence="5" id="KW-1185">Reference proteome</keyword>
<dbReference type="SUPFAM" id="SSF55073">
    <property type="entry name" value="Nucleotide cyclase"/>
    <property type="match status" value="2"/>
</dbReference>
<dbReference type="InterPro" id="IPR029787">
    <property type="entry name" value="Nucleotide_cyclase"/>
</dbReference>
<feature type="transmembrane region" description="Helical" evidence="2">
    <location>
        <begin position="1178"/>
        <end position="1200"/>
    </location>
</feature>
<feature type="region of interest" description="Disordered" evidence="1">
    <location>
        <begin position="767"/>
        <end position="811"/>
    </location>
</feature>
<feature type="transmembrane region" description="Helical" evidence="2">
    <location>
        <begin position="178"/>
        <end position="202"/>
    </location>
</feature>
<feature type="compositionally biased region" description="Polar residues" evidence="1">
    <location>
        <begin position="789"/>
        <end position="800"/>
    </location>
</feature>
<gene>
    <name evidence="4" type="ORF">J8273_5170</name>
</gene>
<dbReference type="PROSITE" id="PS50125">
    <property type="entry name" value="GUANYLATE_CYCLASE_2"/>
    <property type="match status" value="2"/>
</dbReference>
<accession>A0A8J6ARL1</accession>
<feature type="transmembrane region" description="Helical" evidence="2">
    <location>
        <begin position="234"/>
        <end position="253"/>
    </location>
</feature>
<dbReference type="SMART" id="SM00044">
    <property type="entry name" value="CYCc"/>
    <property type="match status" value="1"/>
</dbReference>
<proteinExistence type="predicted"/>
<keyword evidence="2" id="KW-0472">Membrane</keyword>
<feature type="region of interest" description="Disordered" evidence="1">
    <location>
        <begin position="641"/>
        <end position="693"/>
    </location>
</feature>
<dbReference type="Proteomes" id="UP000717585">
    <property type="component" value="Unassembled WGS sequence"/>
</dbReference>
<reference evidence="4" key="1">
    <citation type="submission" date="2021-05" db="EMBL/GenBank/DDBJ databases">
        <title>A free-living protist that lacks canonical eukaryotic 1 DNA replication and segregation systems.</title>
        <authorList>
            <person name="Salas-Leiva D.E."/>
            <person name="Tromer E.C."/>
            <person name="Curtis B.A."/>
            <person name="Jerlstrom-Hultqvist J."/>
            <person name="Kolisko M."/>
            <person name="Yi Z."/>
            <person name="Salas-Leiva J.S."/>
            <person name="Gallot-Lavallee L."/>
            <person name="Kops G.J.P.L."/>
            <person name="Archibald J.M."/>
            <person name="Simpson A.G.B."/>
            <person name="Roger A.J."/>
        </authorList>
    </citation>
    <scope>NUCLEOTIDE SEQUENCE</scope>
    <source>
        <strain evidence="4">BICM</strain>
    </source>
</reference>
<feature type="compositionally biased region" description="Polar residues" evidence="1">
    <location>
        <begin position="955"/>
        <end position="964"/>
    </location>
</feature>
<dbReference type="GO" id="GO:0019934">
    <property type="term" value="P:cGMP-mediated signaling"/>
    <property type="evidence" value="ECO:0007669"/>
    <property type="project" value="TreeGrafter"/>
</dbReference>
<dbReference type="GO" id="GO:0004383">
    <property type="term" value="F:guanylate cyclase activity"/>
    <property type="evidence" value="ECO:0007669"/>
    <property type="project" value="TreeGrafter"/>
</dbReference>
<feature type="transmembrane region" description="Helical" evidence="2">
    <location>
        <begin position="1080"/>
        <end position="1103"/>
    </location>
</feature>
<feature type="domain" description="Guanylate cyclase" evidence="3">
    <location>
        <begin position="1304"/>
        <end position="1433"/>
    </location>
</feature>
<keyword evidence="2" id="KW-0812">Transmembrane</keyword>
<dbReference type="Gene3D" id="3.30.70.1230">
    <property type="entry name" value="Nucleotide cyclase"/>
    <property type="match status" value="2"/>
</dbReference>
<feature type="transmembrane region" description="Helical" evidence="2">
    <location>
        <begin position="259"/>
        <end position="282"/>
    </location>
</feature>
<dbReference type="GO" id="GO:0008074">
    <property type="term" value="C:guanylate cyclase complex, soluble"/>
    <property type="evidence" value="ECO:0007669"/>
    <property type="project" value="TreeGrafter"/>
</dbReference>
<comment type="caution">
    <text evidence="4">The sequence shown here is derived from an EMBL/GenBank/DDBJ whole genome shotgun (WGS) entry which is preliminary data.</text>
</comment>
<feature type="transmembrane region" description="Helical" evidence="2">
    <location>
        <begin position="1115"/>
        <end position="1139"/>
    </location>
</feature>
<feature type="transmembrane region" description="Helical" evidence="2">
    <location>
        <begin position="208"/>
        <end position="227"/>
    </location>
</feature>
<evidence type="ECO:0000313" key="4">
    <source>
        <dbReference type="EMBL" id="KAG9392188.1"/>
    </source>
</evidence>
<feature type="region of interest" description="Disordered" evidence="1">
    <location>
        <begin position="708"/>
        <end position="733"/>
    </location>
</feature>
<feature type="compositionally biased region" description="Polar residues" evidence="1">
    <location>
        <begin position="649"/>
        <end position="665"/>
    </location>
</feature>
<evidence type="ECO:0000256" key="2">
    <source>
        <dbReference type="SAM" id="Phobius"/>
    </source>
</evidence>
<feature type="transmembrane region" description="Helical" evidence="2">
    <location>
        <begin position="1151"/>
        <end position="1171"/>
    </location>
</feature>
<evidence type="ECO:0000256" key="1">
    <source>
        <dbReference type="SAM" id="MobiDB-lite"/>
    </source>
</evidence>
<dbReference type="PANTHER" id="PTHR45655">
    <property type="entry name" value="GUANYLATE CYCLASE SOLUBLE SUBUNIT BETA-2"/>
    <property type="match status" value="1"/>
</dbReference>
<name>A0A8J6ARL1_9EUKA</name>
<dbReference type="Pfam" id="PF00211">
    <property type="entry name" value="Guanylate_cyc"/>
    <property type="match status" value="2"/>
</dbReference>
<dbReference type="InterPro" id="IPR001054">
    <property type="entry name" value="A/G_cyclase"/>
</dbReference>